<dbReference type="Proteomes" id="UP001629156">
    <property type="component" value="Unassembled WGS sequence"/>
</dbReference>
<gene>
    <name evidence="2" type="ORF">ABS766_13125</name>
</gene>
<evidence type="ECO:0008006" key="4">
    <source>
        <dbReference type="Google" id="ProtNLM"/>
    </source>
</evidence>
<keyword evidence="1" id="KW-0732">Signal</keyword>
<dbReference type="RefSeq" id="WP_408085643.1">
    <property type="nucleotide sequence ID" value="NZ_JBELPZ010000015.1"/>
</dbReference>
<comment type="caution">
    <text evidence="2">The sequence shown here is derived from an EMBL/GenBank/DDBJ whole genome shotgun (WGS) entry which is preliminary data.</text>
</comment>
<accession>A0ABW8YYT6</accession>
<reference evidence="2 3" key="1">
    <citation type="submission" date="2024-06" db="EMBL/GenBank/DDBJ databases">
        <authorList>
            <person name="Kaempfer P."/>
            <person name="Viver T."/>
        </authorList>
    </citation>
    <scope>NUCLEOTIDE SEQUENCE [LARGE SCALE GENOMIC DNA]</scope>
    <source>
        <strain evidence="2 3">ST-119</strain>
    </source>
</reference>
<keyword evidence="3" id="KW-1185">Reference proteome</keyword>
<evidence type="ECO:0000256" key="1">
    <source>
        <dbReference type="SAM" id="SignalP"/>
    </source>
</evidence>
<evidence type="ECO:0000313" key="3">
    <source>
        <dbReference type="Proteomes" id="UP001629156"/>
    </source>
</evidence>
<feature type="chain" id="PRO_5046835237" description="DUF4251 domain-containing protein" evidence="1">
    <location>
        <begin position="21"/>
        <end position="163"/>
    </location>
</feature>
<name>A0ABW8YYT6_9FLAO</name>
<protein>
    <recommendedName>
        <fullName evidence="4">DUF4251 domain-containing protein</fullName>
    </recommendedName>
</protein>
<organism evidence="2 3">
    <name type="scientific">Flavobacterium rhizosphaerae</name>
    <dbReference type="NCBI Taxonomy" id="3163298"/>
    <lineage>
        <taxon>Bacteria</taxon>
        <taxon>Pseudomonadati</taxon>
        <taxon>Bacteroidota</taxon>
        <taxon>Flavobacteriia</taxon>
        <taxon>Flavobacteriales</taxon>
        <taxon>Flavobacteriaceae</taxon>
        <taxon>Flavobacterium</taxon>
    </lineage>
</organism>
<proteinExistence type="predicted"/>
<dbReference type="EMBL" id="JBELPZ010000015">
    <property type="protein sequence ID" value="MFL9845363.1"/>
    <property type="molecule type" value="Genomic_DNA"/>
</dbReference>
<evidence type="ECO:0000313" key="2">
    <source>
        <dbReference type="EMBL" id="MFL9845363.1"/>
    </source>
</evidence>
<feature type="signal peptide" evidence="1">
    <location>
        <begin position="1"/>
        <end position="20"/>
    </location>
</feature>
<sequence>MKKLFFIIAISFFMVMCKSAKTSSDTKKDDMSSVEVRYRDDFRAATTSERSNVLSELKATANEASVLIFTQNYKGEKIEVKSKGKRIYNDYIISNLDTGIGDKLKIDNTKETKVYDNLTKQVITIPADKASKYKFIYLMKNPGGEKQYILTYSNTLRPLGYDL</sequence>